<keyword evidence="5" id="KW-0864">Zinc transport</keyword>
<comment type="caution">
    <text evidence="13">The sequence shown here is derived from an EMBL/GenBank/DDBJ whole genome shotgun (WGS) entry which is preliminary data.</text>
</comment>
<keyword evidence="14" id="KW-1185">Reference proteome</keyword>
<feature type="compositionally biased region" description="Basic and acidic residues" evidence="9">
    <location>
        <begin position="180"/>
        <end position="210"/>
    </location>
</feature>
<dbReference type="GO" id="GO:0005886">
    <property type="term" value="C:plasma membrane"/>
    <property type="evidence" value="ECO:0007669"/>
    <property type="project" value="TreeGrafter"/>
</dbReference>
<feature type="region of interest" description="Disordered" evidence="9">
    <location>
        <begin position="180"/>
        <end position="256"/>
    </location>
</feature>
<evidence type="ECO:0000256" key="7">
    <source>
        <dbReference type="ARBA" id="ARBA00023065"/>
    </source>
</evidence>
<keyword evidence="4 10" id="KW-0812">Transmembrane</keyword>
<evidence type="ECO:0000256" key="5">
    <source>
        <dbReference type="ARBA" id="ARBA00022906"/>
    </source>
</evidence>
<feature type="transmembrane region" description="Helical" evidence="10">
    <location>
        <begin position="113"/>
        <end position="132"/>
    </location>
</feature>
<dbReference type="InterPro" id="IPR036837">
    <property type="entry name" value="Cation_efflux_CTD_sf"/>
</dbReference>
<keyword evidence="3" id="KW-0813">Transport</keyword>
<evidence type="ECO:0000256" key="8">
    <source>
        <dbReference type="ARBA" id="ARBA00023136"/>
    </source>
</evidence>
<feature type="transmembrane region" description="Helical" evidence="10">
    <location>
        <begin position="269"/>
        <end position="293"/>
    </location>
</feature>
<dbReference type="SUPFAM" id="SSF161111">
    <property type="entry name" value="Cation efflux protein transmembrane domain-like"/>
    <property type="match status" value="1"/>
</dbReference>
<feature type="domain" description="Cation efflux protein cytoplasmic" evidence="12">
    <location>
        <begin position="338"/>
        <end position="406"/>
    </location>
</feature>
<dbReference type="InterPro" id="IPR050681">
    <property type="entry name" value="CDF/SLC30A"/>
</dbReference>
<evidence type="ECO:0000256" key="1">
    <source>
        <dbReference type="ARBA" id="ARBA00004141"/>
    </source>
</evidence>
<feature type="transmembrane region" description="Helical" evidence="10">
    <location>
        <begin position="305"/>
        <end position="325"/>
    </location>
</feature>
<organism evidence="13 14">
    <name type="scientific">Ostreobium quekettii</name>
    <dbReference type="NCBI Taxonomy" id="121088"/>
    <lineage>
        <taxon>Eukaryota</taxon>
        <taxon>Viridiplantae</taxon>
        <taxon>Chlorophyta</taxon>
        <taxon>core chlorophytes</taxon>
        <taxon>Ulvophyceae</taxon>
        <taxon>TCBD clade</taxon>
        <taxon>Bryopsidales</taxon>
        <taxon>Ostreobineae</taxon>
        <taxon>Ostreobiaceae</taxon>
        <taxon>Ostreobium</taxon>
    </lineage>
</organism>
<dbReference type="OrthoDB" id="9944568at2759"/>
<evidence type="ECO:0000256" key="3">
    <source>
        <dbReference type="ARBA" id="ARBA00022448"/>
    </source>
</evidence>
<dbReference type="NCBIfam" id="TIGR01297">
    <property type="entry name" value="CDF"/>
    <property type="match status" value="1"/>
</dbReference>
<keyword evidence="5" id="KW-0862">Zinc</keyword>
<evidence type="ECO:0000256" key="6">
    <source>
        <dbReference type="ARBA" id="ARBA00022989"/>
    </source>
</evidence>
<gene>
    <name evidence="13" type="ORF">OSTQU699_LOCUS1547</name>
</gene>
<dbReference type="InterPro" id="IPR027470">
    <property type="entry name" value="Cation_efflux_CTD"/>
</dbReference>
<protein>
    <submittedName>
        <fullName evidence="13">Uncharacterized protein</fullName>
    </submittedName>
</protein>
<evidence type="ECO:0000259" key="11">
    <source>
        <dbReference type="Pfam" id="PF01545"/>
    </source>
</evidence>
<dbReference type="InterPro" id="IPR002524">
    <property type="entry name" value="Cation_efflux"/>
</dbReference>
<comment type="similarity">
    <text evidence="2">Belongs to the cation diffusion facilitator (CDF) transporter (TC 2.A.4) family. SLC30A subfamily.</text>
</comment>
<dbReference type="SUPFAM" id="SSF160240">
    <property type="entry name" value="Cation efflux protein cytoplasmic domain-like"/>
    <property type="match status" value="1"/>
</dbReference>
<evidence type="ECO:0000313" key="13">
    <source>
        <dbReference type="EMBL" id="CAD7696186.1"/>
    </source>
</evidence>
<dbReference type="PANTHER" id="PTHR11562">
    <property type="entry name" value="CATION EFFLUX PROTEIN/ ZINC TRANSPORTER"/>
    <property type="match status" value="1"/>
</dbReference>
<evidence type="ECO:0000256" key="2">
    <source>
        <dbReference type="ARBA" id="ARBA00008873"/>
    </source>
</evidence>
<evidence type="ECO:0000256" key="10">
    <source>
        <dbReference type="SAM" id="Phobius"/>
    </source>
</evidence>
<name>A0A8S1IN82_9CHLO</name>
<dbReference type="PANTHER" id="PTHR11562:SF17">
    <property type="entry name" value="RE54080P-RELATED"/>
    <property type="match status" value="1"/>
</dbReference>
<dbReference type="InterPro" id="IPR027469">
    <property type="entry name" value="Cation_efflux_TMD_sf"/>
</dbReference>
<evidence type="ECO:0000259" key="12">
    <source>
        <dbReference type="Pfam" id="PF16916"/>
    </source>
</evidence>
<comment type="subcellular location">
    <subcellularLocation>
        <location evidence="1">Membrane</location>
        <topology evidence="1">Multi-pass membrane protein</topology>
    </subcellularLocation>
</comment>
<dbReference type="Gene3D" id="1.20.1510.10">
    <property type="entry name" value="Cation efflux protein transmembrane domain"/>
    <property type="match status" value="1"/>
</dbReference>
<feature type="transmembrane region" description="Helical" evidence="10">
    <location>
        <begin position="50"/>
        <end position="75"/>
    </location>
</feature>
<sequence>MAVAAHETDEELGGQQVPLLEGDCNGLSQSCRLAQGSGEKDSEQQKAVRTLLLVLSVSFTFMLVEFVGGGIAHSLAIMTDAAHLLSDVCAFALSAMASYWASKRSKPTHSFGYHRAEVFGALVSVLIIWQVTGMLVVEAVQRLIHPSNVNGKLMFCVAVAGFFMNLIMIFILGTHSHEKGSCGDDPERVEQVQRDQEQGHNNEHSHDHSQGHHHSPTCSHASPGHGNGHADGLANDNVDGHANGHTIGHTNALGNGQASGHDNMSLRAALIHILGDMIQSIGVVVAGGLIWWHEDDPRWNIADPICTFFFAALVLCTTAPIFANITDVFMERVPRGYSTESIAQELSDLEGIKDVQDLHIWSLTPGIPLLSAHILVHSDADGKEVVGRTTRYCRSIGIEHTTIQVDYNVCHDED</sequence>
<reference evidence="13" key="1">
    <citation type="submission" date="2020-12" db="EMBL/GenBank/DDBJ databases">
        <authorList>
            <person name="Iha C."/>
        </authorList>
    </citation>
    <scope>NUCLEOTIDE SEQUENCE</scope>
</reference>
<evidence type="ECO:0000313" key="14">
    <source>
        <dbReference type="Proteomes" id="UP000708148"/>
    </source>
</evidence>
<dbReference type="Proteomes" id="UP000708148">
    <property type="component" value="Unassembled WGS sequence"/>
</dbReference>
<dbReference type="Pfam" id="PF16916">
    <property type="entry name" value="ZT_dimer"/>
    <property type="match status" value="1"/>
</dbReference>
<accession>A0A8S1IN82</accession>
<keyword evidence="7" id="KW-0406">Ion transport</keyword>
<dbReference type="InterPro" id="IPR058533">
    <property type="entry name" value="Cation_efflux_TM"/>
</dbReference>
<feature type="domain" description="Cation efflux protein transmembrane" evidence="11">
    <location>
        <begin position="51"/>
        <end position="324"/>
    </location>
</feature>
<feature type="transmembrane region" description="Helical" evidence="10">
    <location>
        <begin position="152"/>
        <end position="172"/>
    </location>
</feature>
<proteinExistence type="inferred from homology"/>
<dbReference type="EMBL" id="CAJHUC010000443">
    <property type="protein sequence ID" value="CAD7696186.1"/>
    <property type="molecule type" value="Genomic_DNA"/>
</dbReference>
<dbReference type="GO" id="GO:0005385">
    <property type="term" value="F:zinc ion transmembrane transporter activity"/>
    <property type="evidence" value="ECO:0007669"/>
    <property type="project" value="TreeGrafter"/>
</dbReference>
<dbReference type="AlphaFoldDB" id="A0A8S1IN82"/>
<evidence type="ECO:0000256" key="4">
    <source>
        <dbReference type="ARBA" id="ARBA00022692"/>
    </source>
</evidence>
<keyword evidence="6 10" id="KW-1133">Transmembrane helix</keyword>
<evidence type="ECO:0000256" key="9">
    <source>
        <dbReference type="SAM" id="MobiDB-lite"/>
    </source>
</evidence>
<keyword evidence="8 10" id="KW-0472">Membrane</keyword>
<dbReference type="Pfam" id="PF01545">
    <property type="entry name" value="Cation_efflux"/>
    <property type="match status" value="1"/>
</dbReference>